<name>A0AAW6E5T4_9FIRM</name>
<keyword evidence="1" id="KW-1133">Transmembrane helix</keyword>
<accession>A0AAW6E5T4</accession>
<protein>
    <submittedName>
        <fullName evidence="2">DUF3789 domain-containing protein</fullName>
    </submittedName>
</protein>
<dbReference type="EMBL" id="JAQMLV010000021">
    <property type="protein sequence ID" value="MDB8745838.1"/>
    <property type="molecule type" value="Genomic_DNA"/>
</dbReference>
<feature type="transmembrane region" description="Helical" evidence="1">
    <location>
        <begin position="6"/>
        <end position="26"/>
    </location>
</feature>
<proteinExistence type="predicted"/>
<comment type="caution">
    <text evidence="2">The sequence shown here is derived from an EMBL/GenBank/DDBJ whole genome shotgun (WGS) entry which is preliminary data.</text>
</comment>
<dbReference type="RefSeq" id="WP_118125351.1">
    <property type="nucleotide sequence ID" value="NZ_DAWCFJ010000440.1"/>
</dbReference>
<keyword evidence="1" id="KW-0812">Transmembrane</keyword>
<evidence type="ECO:0000313" key="2">
    <source>
        <dbReference type="EMBL" id="MDB8745838.1"/>
    </source>
</evidence>
<reference evidence="2" key="1">
    <citation type="submission" date="2023-01" db="EMBL/GenBank/DDBJ databases">
        <title>Human gut microbiome strain richness.</title>
        <authorList>
            <person name="Chen-Liaw A."/>
        </authorList>
    </citation>
    <scope>NUCLEOTIDE SEQUENCE</scope>
    <source>
        <strain evidence="2">1001275st1_F4_1001275B_160808</strain>
    </source>
</reference>
<evidence type="ECO:0000256" key="1">
    <source>
        <dbReference type="SAM" id="Phobius"/>
    </source>
</evidence>
<dbReference type="AlphaFoldDB" id="A0AAW6E5T4"/>
<keyword evidence="1" id="KW-0472">Membrane</keyword>
<dbReference type="Proteomes" id="UP001211015">
    <property type="component" value="Unassembled WGS sequence"/>
</dbReference>
<organism evidence="2 3">
    <name type="scientific">Ruminococcus bicirculans</name>
    <name type="common">ex Wegman et al. 2014</name>
    <dbReference type="NCBI Taxonomy" id="1160721"/>
    <lineage>
        <taxon>Bacteria</taxon>
        <taxon>Bacillati</taxon>
        <taxon>Bacillota</taxon>
        <taxon>Clostridia</taxon>
        <taxon>Eubacteriales</taxon>
        <taxon>Oscillospiraceae</taxon>
        <taxon>Ruminococcus</taxon>
    </lineage>
</organism>
<sequence>MVGFFIGLFVGAFIGITVMCLCTAAGQADKYENRTGKDK</sequence>
<dbReference type="InterPro" id="IPR024522">
    <property type="entry name" value="DUF3789"/>
</dbReference>
<gene>
    <name evidence="2" type="ORF">PNU62_12485</name>
</gene>
<evidence type="ECO:0000313" key="3">
    <source>
        <dbReference type="Proteomes" id="UP001211015"/>
    </source>
</evidence>
<dbReference type="Pfam" id="PF12664">
    <property type="entry name" value="DUF3789"/>
    <property type="match status" value="1"/>
</dbReference>